<dbReference type="Proteomes" id="UP000326178">
    <property type="component" value="Chromosome"/>
</dbReference>
<proteinExistence type="predicted"/>
<dbReference type="OrthoDB" id="3293325at2"/>
<dbReference type="KEGG" id="snk:CP967_07175"/>
<protein>
    <submittedName>
        <fullName evidence="1">Uncharacterized protein</fullName>
    </submittedName>
</protein>
<accession>A0A5J6FK91</accession>
<reference evidence="1 2" key="1">
    <citation type="submission" date="2017-09" db="EMBL/GenBank/DDBJ databases">
        <authorList>
            <person name="Lee N."/>
            <person name="Cho B.-K."/>
        </authorList>
    </citation>
    <scope>NUCLEOTIDE SEQUENCE [LARGE SCALE GENOMIC DNA]</scope>
    <source>
        <strain evidence="1 2">ATCC 12769</strain>
    </source>
</reference>
<name>A0A5J6FK91_9ACTN</name>
<keyword evidence="2" id="KW-1185">Reference proteome</keyword>
<gene>
    <name evidence="1" type="ORF">CP967_07175</name>
</gene>
<organism evidence="1 2">
    <name type="scientific">Streptomyces nitrosporeus</name>
    <dbReference type="NCBI Taxonomy" id="28894"/>
    <lineage>
        <taxon>Bacteria</taxon>
        <taxon>Bacillati</taxon>
        <taxon>Actinomycetota</taxon>
        <taxon>Actinomycetes</taxon>
        <taxon>Kitasatosporales</taxon>
        <taxon>Streptomycetaceae</taxon>
        <taxon>Streptomyces</taxon>
    </lineage>
</organism>
<evidence type="ECO:0000313" key="1">
    <source>
        <dbReference type="EMBL" id="QEU76446.1"/>
    </source>
</evidence>
<evidence type="ECO:0000313" key="2">
    <source>
        <dbReference type="Proteomes" id="UP000326178"/>
    </source>
</evidence>
<sequence length="114" mass="12224">MRSEVGAAAAFWCGEPTGVGREHHVEWTVEEDVVWGGNTRPATSFSPGVDEEEGGRIVFRGRLGLAGDGGAMLEVAGTHILFDLADLPPSTAVDGTWVEISVERNTVSLWPYLL</sequence>
<dbReference type="AlphaFoldDB" id="A0A5J6FK91"/>
<dbReference type="EMBL" id="CP023702">
    <property type="protein sequence ID" value="QEU76446.1"/>
    <property type="molecule type" value="Genomic_DNA"/>
</dbReference>